<dbReference type="Proteomes" id="UP000233556">
    <property type="component" value="Unassembled WGS sequence"/>
</dbReference>
<protein>
    <recommendedName>
        <fullName evidence="3">Rna-directed dna polymerase from mobile element jockey-like</fullName>
    </recommendedName>
</protein>
<dbReference type="GO" id="GO:0031012">
    <property type="term" value="C:extracellular matrix"/>
    <property type="evidence" value="ECO:0007669"/>
    <property type="project" value="TreeGrafter"/>
</dbReference>
<sequence length="288" mass="31942">MASEIPLSSLLAKRNLGSGTDVATWAGEKEHKRTRDDNQRLCSLLGIGTLGFRRADFGRFRDLLGRVLRGKSPGGKMGPRKLANIQGSPPPNSGVVHPNEVEVGQKHQEAYMDEQGAPGQTQTHKGGLQRMEARAGGLEYRDTVRARRDQATEDLVTQDMEKAEVLNAIFASVFTGKGCNHTTQVAKGKDWENEKPPTVGKDQVQDLLRNLKVHKSMGRDEIHPRVLRELADEFAKPLSITFEKSWQSSDTPADLERLWEGILELFSSEAIGIYLHLLAQLLTEVIIT</sequence>
<dbReference type="OrthoDB" id="416454at2759"/>
<keyword evidence="2" id="KW-1185">Reference proteome</keyword>
<organism evidence="1 2">
    <name type="scientific">Limosa lapponica baueri</name>
    <dbReference type="NCBI Taxonomy" id="1758121"/>
    <lineage>
        <taxon>Eukaryota</taxon>
        <taxon>Metazoa</taxon>
        <taxon>Chordata</taxon>
        <taxon>Craniata</taxon>
        <taxon>Vertebrata</taxon>
        <taxon>Euteleostomi</taxon>
        <taxon>Archelosauria</taxon>
        <taxon>Archosauria</taxon>
        <taxon>Dinosauria</taxon>
        <taxon>Saurischia</taxon>
        <taxon>Theropoda</taxon>
        <taxon>Coelurosauria</taxon>
        <taxon>Aves</taxon>
        <taxon>Neognathae</taxon>
        <taxon>Neoaves</taxon>
        <taxon>Charadriiformes</taxon>
        <taxon>Scolopacidae</taxon>
        <taxon>Limosa</taxon>
    </lineage>
</organism>
<evidence type="ECO:0000313" key="2">
    <source>
        <dbReference type="Proteomes" id="UP000233556"/>
    </source>
</evidence>
<dbReference type="PANTHER" id="PTHR33395">
    <property type="entry name" value="TRANSCRIPTASE, PUTATIVE-RELATED-RELATED"/>
    <property type="match status" value="1"/>
</dbReference>
<dbReference type="PANTHER" id="PTHR33395:SF22">
    <property type="entry name" value="REVERSE TRANSCRIPTASE DOMAIN-CONTAINING PROTEIN"/>
    <property type="match status" value="1"/>
</dbReference>
<reference evidence="2" key="2">
    <citation type="submission" date="2017-12" db="EMBL/GenBank/DDBJ databases">
        <title>Genome sequence of the Bar-tailed Godwit (Limosa lapponica baueri).</title>
        <authorList>
            <person name="Lima N.C.B."/>
            <person name="Parody-Merino A.M."/>
            <person name="Battley P.F."/>
            <person name="Fidler A.E."/>
            <person name="Prosdocimi F."/>
        </authorList>
    </citation>
    <scope>NUCLEOTIDE SEQUENCE [LARGE SCALE GENOMIC DNA]</scope>
</reference>
<evidence type="ECO:0000313" key="1">
    <source>
        <dbReference type="EMBL" id="PKU44335.1"/>
    </source>
</evidence>
<accession>A0A2I0UE69</accession>
<proteinExistence type="predicted"/>
<dbReference type="EMBL" id="KZ505833">
    <property type="protein sequence ID" value="PKU44335.1"/>
    <property type="molecule type" value="Genomic_DNA"/>
</dbReference>
<reference evidence="2" key="1">
    <citation type="submission" date="2017-11" db="EMBL/GenBank/DDBJ databases">
        <authorList>
            <person name="Lima N.C."/>
            <person name="Parody-Merino A.M."/>
            <person name="Battley P.F."/>
            <person name="Fidler A.E."/>
            <person name="Prosdocimi F."/>
        </authorList>
    </citation>
    <scope>NUCLEOTIDE SEQUENCE [LARGE SCALE GENOMIC DNA]</scope>
</reference>
<dbReference type="GO" id="GO:0061343">
    <property type="term" value="P:cell adhesion involved in heart morphogenesis"/>
    <property type="evidence" value="ECO:0007669"/>
    <property type="project" value="TreeGrafter"/>
</dbReference>
<dbReference type="GO" id="GO:0007508">
    <property type="term" value="P:larval heart development"/>
    <property type="evidence" value="ECO:0007669"/>
    <property type="project" value="TreeGrafter"/>
</dbReference>
<dbReference type="AlphaFoldDB" id="A0A2I0UE69"/>
<gene>
    <name evidence="1" type="ORF">llap_5355</name>
</gene>
<evidence type="ECO:0008006" key="3">
    <source>
        <dbReference type="Google" id="ProtNLM"/>
    </source>
</evidence>
<name>A0A2I0UE69_LIMLA</name>